<protein>
    <submittedName>
        <fullName evidence="1">Uncharacterized protein</fullName>
    </submittedName>
</protein>
<gene>
    <name evidence="1" type="ORF">UFOVP222_5</name>
</gene>
<sequence length="157" mass="17908">MGTRNLTKVIDRKGKVVVAQYGQWDGYPAGQGVNALYHLHNVRGIEYNLDKCRFINEKEAANIDSIIGASGKSIYDTYPTLSRDVGADILGYISYATGEILLSDQSSFENDTLFCEAVYTIDFQNSWFIAEWNHERFCWSFDKLPSKEDFLGVWKVR</sequence>
<evidence type="ECO:0000313" key="1">
    <source>
        <dbReference type="EMBL" id="CAB5218897.1"/>
    </source>
</evidence>
<dbReference type="EMBL" id="LR798269">
    <property type="protein sequence ID" value="CAB5218897.1"/>
    <property type="molecule type" value="Genomic_DNA"/>
</dbReference>
<organism evidence="1">
    <name type="scientific">uncultured Caudovirales phage</name>
    <dbReference type="NCBI Taxonomy" id="2100421"/>
    <lineage>
        <taxon>Viruses</taxon>
        <taxon>Duplodnaviria</taxon>
        <taxon>Heunggongvirae</taxon>
        <taxon>Uroviricota</taxon>
        <taxon>Caudoviricetes</taxon>
        <taxon>Peduoviridae</taxon>
        <taxon>Maltschvirus</taxon>
        <taxon>Maltschvirus maltsch</taxon>
    </lineage>
</organism>
<name>A0A6J7WMC5_9CAUD</name>
<accession>A0A6J7WMC5</accession>
<reference evidence="1" key="1">
    <citation type="submission" date="2020-05" db="EMBL/GenBank/DDBJ databases">
        <authorList>
            <person name="Chiriac C."/>
            <person name="Salcher M."/>
            <person name="Ghai R."/>
            <person name="Kavagutti S V."/>
        </authorList>
    </citation>
    <scope>NUCLEOTIDE SEQUENCE</scope>
</reference>
<proteinExistence type="predicted"/>